<evidence type="ECO:0000313" key="2">
    <source>
        <dbReference type="Proteomes" id="UP001175211"/>
    </source>
</evidence>
<name>A0AA39KHX8_ARMTA</name>
<proteinExistence type="predicted"/>
<dbReference type="EMBL" id="JAUEPS010000015">
    <property type="protein sequence ID" value="KAK0459223.1"/>
    <property type="molecule type" value="Genomic_DNA"/>
</dbReference>
<evidence type="ECO:0000313" key="1">
    <source>
        <dbReference type="EMBL" id="KAK0459223.1"/>
    </source>
</evidence>
<dbReference type="Proteomes" id="UP001175211">
    <property type="component" value="Unassembled WGS sequence"/>
</dbReference>
<dbReference type="AlphaFoldDB" id="A0AA39KHX8"/>
<gene>
    <name evidence="1" type="ORF">EV420DRAFT_1539041</name>
</gene>
<accession>A0AA39KHX8</accession>
<protein>
    <submittedName>
        <fullName evidence="1">Uncharacterized protein</fullName>
    </submittedName>
</protein>
<comment type="caution">
    <text evidence="1">The sequence shown here is derived from an EMBL/GenBank/DDBJ whole genome shotgun (WGS) entry which is preliminary data.</text>
</comment>
<organism evidence="1 2">
    <name type="scientific">Armillaria tabescens</name>
    <name type="common">Ringless honey mushroom</name>
    <name type="synonym">Agaricus tabescens</name>
    <dbReference type="NCBI Taxonomy" id="1929756"/>
    <lineage>
        <taxon>Eukaryota</taxon>
        <taxon>Fungi</taxon>
        <taxon>Dikarya</taxon>
        <taxon>Basidiomycota</taxon>
        <taxon>Agaricomycotina</taxon>
        <taxon>Agaricomycetes</taxon>
        <taxon>Agaricomycetidae</taxon>
        <taxon>Agaricales</taxon>
        <taxon>Marasmiineae</taxon>
        <taxon>Physalacriaceae</taxon>
        <taxon>Desarmillaria</taxon>
    </lineage>
</organism>
<dbReference type="RefSeq" id="XP_060331449.1">
    <property type="nucleotide sequence ID" value="XM_060473030.1"/>
</dbReference>
<reference evidence="1" key="1">
    <citation type="submission" date="2023-06" db="EMBL/GenBank/DDBJ databases">
        <authorList>
            <consortium name="Lawrence Berkeley National Laboratory"/>
            <person name="Ahrendt S."/>
            <person name="Sahu N."/>
            <person name="Indic B."/>
            <person name="Wong-Bajracharya J."/>
            <person name="Merenyi Z."/>
            <person name="Ke H.-M."/>
            <person name="Monk M."/>
            <person name="Kocsube S."/>
            <person name="Drula E."/>
            <person name="Lipzen A."/>
            <person name="Balint B."/>
            <person name="Henrissat B."/>
            <person name="Andreopoulos B."/>
            <person name="Martin F.M."/>
            <person name="Harder C.B."/>
            <person name="Rigling D."/>
            <person name="Ford K.L."/>
            <person name="Foster G.D."/>
            <person name="Pangilinan J."/>
            <person name="Papanicolaou A."/>
            <person name="Barry K."/>
            <person name="LaButti K."/>
            <person name="Viragh M."/>
            <person name="Koriabine M."/>
            <person name="Yan M."/>
            <person name="Riley R."/>
            <person name="Champramary S."/>
            <person name="Plett K.L."/>
            <person name="Tsai I.J."/>
            <person name="Slot J."/>
            <person name="Sipos G."/>
            <person name="Plett J."/>
            <person name="Nagy L.G."/>
            <person name="Grigoriev I.V."/>
        </authorList>
    </citation>
    <scope>NUCLEOTIDE SEQUENCE</scope>
    <source>
        <strain evidence="1">CCBAS 213</strain>
    </source>
</reference>
<sequence>MSFSVSLLHAGMRCVTLCCDFTMFLHILSVLLGQISCLPSVQYTSSSSKSCLEKASHHRSYLHKCLRYDFECPC</sequence>
<keyword evidence="2" id="KW-1185">Reference proteome</keyword>
<dbReference type="GeneID" id="85356578"/>